<evidence type="ECO:0000256" key="1">
    <source>
        <dbReference type="SAM" id="Coils"/>
    </source>
</evidence>
<dbReference type="Proteomes" id="UP000648187">
    <property type="component" value="Unassembled WGS sequence"/>
</dbReference>
<organism evidence="2 3">
    <name type="scientific">Spodoptera exigua</name>
    <name type="common">Beet armyworm</name>
    <name type="synonym">Noctua fulgens</name>
    <dbReference type="NCBI Taxonomy" id="7107"/>
    <lineage>
        <taxon>Eukaryota</taxon>
        <taxon>Metazoa</taxon>
        <taxon>Ecdysozoa</taxon>
        <taxon>Arthropoda</taxon>
        <taxon>Hexapoda</taxon>
        <taxon>Insecta</taxon>
        <taxon>Pterygota</taxon>
        <taxon>Neoptera</taxon>
        <taxon>Endopterygota</taxon>
        <taxon>Lepidoptera</taxon>
        <taxon>Glossata</taxon>
        <taxon>Ditrysia</taxon>
        <taxon>Noctuoidea</taxon>
        <taxon>Noctuidae</taxon>
        <taxon>Amphipyrinae</taxon>
        <taxon>Spodoptera</taxon>
    </lineage>
</organism>
<dbReference type="EMBL" id="JACKWZ010000053">
    <property type="protein sequence ID" value="KAF9418602.1"/>
    <property type="molecule type" value="Genomic_DNA"/>
</dbReference>
<feature type="coiled-coil region" evidence="1">
    <location>
        <begin position="187"/>
        <end position="221"/>
    </location>
</feature>
<dbReference type="InterPro" id="IPR036691">
    <property type="entry name" value="Endo/exonu/phosph_ase_sf"/>
</dbReference>
<reference evidence="2" key="1">
    <citation type="submission" date="2020-08" db="EMBL/GenBank/DDBJ databases">
        <title>Spodoptera exigua strain:BAW_Kor-Di-RS1 Genome sequencing and assembly.</title>
        <authorList>
            <person name="Kim J."/>
            <person name="Nam H.Y."/>
            <person name="Kwon M."/>
            <person name="Choi J.H."/>
            <person name="Cho S.R."/>
            <person name="Kim G.-H."/>
        </authorList>
    </citation>
    <scope>NUCLEOTIDE SEQUENCE</scope>
    <source>
        <strain evidence="2">BAW_Kor-Di-RS1</strain>
        <tissue evidence="2">Whole-body</tissue>
    </source>
</reference>
<comment type="caution">
    <text evidence="2">The sequence shown here is derived from an EMBL/GenBank/DDBJ whole genome shotgun (WGS) entry which is preliminary data.</text>
</comment>
<dbReference type="SUPFAM" id="SSF56219">
    <property type="entry name" value="DNase I-like"/>
    <property type="match status" value="1"/>
</dbReference>
<keyword evidence="3" id="KW-1185">Reference proteome</keyword>
<sequence>MYFIANVHLAEIPSVSCTRHSIKLKGRRYERARFAQPSALMAALVTCHKCKKLVNIKSTALCSACDNRYEFDCDGYPEQTYRLKDTEAKKKWRCKVRSKKYANTDSTPNITVRKKVSSKTHSPTEQTPNTKAVELNETLKRQSSVQNTVDLFDSHILSDCNTSLESFSTPNKLSMSVDGTVSDLVLASEMKEIIAQLTLKLESAENELGNILLENTDLHKQINKLTTENKTLKSLCQSTSLFTSPSTKSKKKRQSLANHHSMFFSPIPSPSSPGLQVKNNDHVNMPFLEQEITTLQQQLKVAQLEIAALTDRIATLMQKTKPYAPSKEIIANCINAKLTGEDKIVICLGENDRNPNLVISHLQKVLNTFSKSTMTMQELKEVKSEPDVICLSETFVKKGNESYVKVHGYEMATNFCRDKQRGGTCILVKTGLFYKELSFVKNYATQNTFEACGLEITNPVQMATIFNEHYVNVTHIQVVSTDSSFALRFNIENLKLDQGKNTIKICMGLLDILQKFTIGIGFTEQARPIACILCPAVPIASHGYKYLPSNTVKCHPTRPTSNSTQRVADRSRAY</sequence>
<dbReference type="AlphaFoldDB" id="A0A835GMV4"/>
<proteinExistence type="predicted"/>
<protein>
    <submittedName>
        <fullName evidence="2">Uncharacterized protein</fullName>
    </submittedName>
</protein>
<accession>A0A835GMV4</accession>
<dbReference type="Gene3D" id="3.60.10.10">
    <property type="entry name" value="Endonuclease/exonuclease/phosphatase"/>
    <property type="match status" value="1"/>
</dbReference>
<feature type="coiled-coil region" evidence="1">
    <location>
        <begin position="285"/>
        <end position="319"/>
    </location>
</feature>
<evidence type="ECO:0000313" key="2">
    <source>
        <dbReference type="EMBL" id="KAF9418602.1"/>
    </source>
</evidence>
<evidence type="ECO:0000313" key="3">
    <source>
        <dbReference type="Proteomes" id="UP000648187"/>
    </source>
</evidence>
<name>A0A835GMV4_SPOEX</name>
<gene>
    <name evidence="2" type="ORF">HW555_004650</name>
</gene>
<dbReference type="InterPro" id="IPR011011">
    <property type="entry name" value="Znf_FYVE_PHD"/>
</dbReference>
<keyword evidence="1" id="KW-0175">Coiled coil</keyword>
<dbReference type="SUPFAM" id="SSF57903">
    <property type="entry name" value="FYVE/PHD zinc finger"/>
    <property type="match status" value="1"/>
</dbReference>